<feature type="transmembrane region" description="Helical" evidence="6">
    <location>
        <begin position="385"/>
        <end position="408"/>
    </location>
</feature>
<dbReference type="Pfam" id="PF02687">
    <property type="entry name" value="FtsX"/>
    <property type="match status" value="2"/>
</dbReference>
<feature type="transmembrane region" description="Helical" evidence="6">
    <location>
        <begin position="21"/>
        <end position="42"/>
    </location>
</feature>
<feature type="transmembrane region" description="Helical" evidence="6">
    <location>
        <begin position="290"/>
        <end position="311"/>
    </location>
</feature>
<keyword evidence="4 6" id="KW-1133">Transmembrane helix</keyword>
<feature type="domain" description="ABC3 transporter permease C-terminal" evidence="7">
    <location>
        <begin position="684"/>
        <end position="797"/>
    </location>
</feature>
<accession>A0ABW9ZY21</accession>
<evidence type="ECO:0000259" key="7">
    <source>
        <dbReference type="Pfam" id="PF02687"/>
    </source>
</evidence>
<evidence type="ECO:0000259" key="8">
    <source>
        <dbReference type="Pfam" id="PF12704"/>
    </source>
</evidence>
<dbReference type="EMBL" id="JAACJS010000015">
    <property type="protein sequence ID" value="NCI50938.1"/>
    <property type="molecule type" value="Genomic_DNA"/>
</dbReference>
<reference evidence="9 10" key="1">
    <citation type="submission" date="2020-01" db="EMBL/GenBank/DDBJ databases">
        <title>Genome analysis.</title>
        <authorList>
            <person name="Wu S."/>
            <person name="Wang G."/>
        </authorList>
    </citation>
    <scope>NUCLEOTIDE SEQUENCE [LARGE SCALE GENOMIC DNA]</scope>
    <source>
        <strain evidence="9 10">SYL130</strain>
    </source>
</reference>
<evidence type="ECO:0000256" key="6">
    <source>
        <dbReference type="SAM" id="Phobius"/>
    </source>
</evidence>
<organism evidence="9 10">
    <name type="scientific">Sediminibacterium roseum</name>
    <dbReference type="NCBI Taxonomy" id="1978412"/>
    <lineage>
        <taxon>Bacteria</taxon>
        <taxon>Pseudomonadati</taxon>
        <taxon>Bacteroidota</taxon>
        <taxon>Chitinophagia</taxon>
        <taxon>Chitinophagales</taxon>
        <taxon>Chitinophagaceae</taxon>
        <taxon>Sediminibacterium</taxon>
    </lineage>
</organism>
<evidence type="ECO:0000313" key="10">
    <source>
        <dbReference type="Proteomes" id="UP000753802"/>
    </source>
</evidence>
<evidence type="ECO:0000256" key="5">
    <source>
        <dbReference type="ARBA" id="ARBA00023136"/>
    </source>
</evidence>
<comment type="caution">
    <text evidence="9">The sequence shown here is derived from an EMBL/GenBank/DDBJ whole genome shotgun (WGS) entry which is preliminary data.</text>
</comment>
<dbReference type="InterPro" id="IPR050250">
    <property type="entry name" value="Macrolide_Exporter_MacB"/>
</dbReference>
<evidence type="ECO:0000256" key="3">
    <source>
        <dbReference type="ARBA" id="ARBA00022692"/>
    </source>
</evidence>
<sequence>MFKNYLKIAWRNLGKNKLFSFINISGLAIGMLAVMLISLWVWDEVGYNKSFKNHEHIASIYRRYTEPLDRSVKTWEWVQYPMAGVIKLKYGHIFRHVVLTRSEMEYNLTLNDRNFTARGRFATGEVIEMFSLKMLRGGANSMDDPTGIIISSSTATTLFGNSDPVNQTIKLNNHFEVKVSGVYQDVPSNSILGTAWFIGNLEHLKKFDNNIASQSIDWGNTSSNIWVQTADNVSMEQAEAAIRNFYFSDAPPETRDNAKKYQQTLWLHPMDQWYLYSDFKDGYAKAGRAGYVWLFGIIGAFILLLACINFVNLSTARSEKRAKEVGIRKAIGSMRAQLIGQFLSESFMVVFLSFLISVLLIWLVLPAFNELTSKSIRLPFTNLYFWIDSFVFLALTALLAGLYPAIYLSSFQPVKVLKGIAKAGRYASLPRKILVVVQFTVSVIMIIGTTIVYQQIRYTQDRPTGYTQENLLRISVKDPLFEKQKMVMKQALLNSGVVSAVALSNSPVTAIWGNWGGFSWRGKDPRAEANFTTTYIDEDYGKTIQWKIVQGRDFSKDFSMDADGVIINEAAAKYMKLENPVGEYITHDFLKMSRQIIGVVKDVIVQSPYENVSPGFYWFDPKGSNLFTFQVRLRPDQPVHAALAKIEAIQKQLLPSAPFSYSFTDQDYGKKFAAEQRLGKLATLFAILAIFISCLGLFGLASFVAEQRTKEIGIRKVLGATVANIWKMLSTDFVLLIVISCCIASPIAYYYLDQWLEKYSYRIHISGWVFVCAAAGSILLTLLTISWQAIKAAMMNPVKSLRSE</sequence>
<name>A0ABW9ZY21_9BACT</name>
<protein>
    <submittedName>
        <fullName evidence="9">FtsX-like permease family protein</fullName>
    </submittedName>
</protein>
<dbReference type="Pfam" id="PF12704">
    <property type="entry name" value="MacB_PCD"/>
    <property type="match status" value="2"/>
</dbReference>
<feature type="domain" description="ABC3 transporter permease C-terminal" evidence="7">
    <location>
        <begin position="297"/>
        <end position="413"/>
    </location>
</feature>
<dbReference type="InterPro" id="IPR003838">
    <property type="entry name" value="ABC3_permease_C"/>
</dbReference>
<feature type="domain" description="MacB-like periplasmic core" evidence="8">
    <location>
        <begin position="20"/>
        <end position="244"/>
    </location>
</feature>
<keyword evidence="3 6" id="KW-0812">Transmembrane</keyword>
<dbReference type="Proteomes" id="UP000753802">
    <property type="component" value="Unassembled WGS sequence"/>
</dbReference>
<gene>
    <name evidence="9" type="ORF">GWC95_13475</name>
</gene>
<feature type="transmembrane region" description="Helical" evidence="6">
    <location>
        <begin position="681"/>
        <end position="705"/>
    </location>
</feature>
<dbReference type="RefSeq" id="WP_161819242.1">
    <property type="nucleotide sequence ID" value="NZ_JAACJS010000015.1"/>
</dbReference>
<evidence type="ECO:0000313" key="9">
    <source>
        <dbReference type="EMBL" id="NCI50938.1"/>
    </source>
</evidence>
<feature type="transmembrane region" description="Helical" evidence="6">
    <location>
        <begin position="763"/>
        <end position="785"/>
    </location>
</feature>
<comment type="subcellular location">
    <subcellularLocation>
        <location evidence="1">Cell membrane</location>
        <topology evidence="1">Multi-pass membrane protein</topology>
    </subcellularLocation>
</comment>
<keyword evidence="10" id="KW-1185">Reference proteome</keyword>
<evidence type="ECO:0000256" key="2">
    <source>
        <dbReference type="ARBA" id="ARBA00022475"/>
    </source>
</evidence>
<feature type="transmembrane region" description="Helical" evidence="6">
    <location>
        <begin position="733"/>
        <end position="751"/>
    </location>
</feature>
<feature type="domain" description="MacB-like periplasmic core" evidence="8">
    <location>
        <begin position="441"/>
        <end position="648"/>
    </location>
</feature>
<feature type="transmembrane region" description="Helical" evidence="6">
    <location>
        <begin position="342"/>
        <end position="365"/>
    </location>
</feature>
<dbReference type="InterPro" id="IPR025857">
    <property type="entry name" value="MacB_PCD"/>
</dbReference>
<proteinExistence type="predicted"/>
<keyword evidence="5 6" id="KW-0472">Membrane</keyword>
<dbReference type="PANTHER" id="PTHR30572:SF18">
    <property type="entry name" value="ABC-TYPE MACROLIDE FAMILY EXPORT SYSTEM PERMEASE COMPONENT 2"/>
    <property type="match status" value="1"/>
</dbReference>
<evidence type="ECO:0000256" key="1">
    <source>
        <dbReference type="ARBA" id="ARBA00004651"/>
    </source>
</evidence>
<evidence type="ECO:0000256" key="4">
    <source>
        <dbReference type="ARBA" id="ARBA00022989"/>
    </source>
</evidence>
<keyword evidence="2" id="KW-1003">Cell membrane</keyword>
<feature type="transmembrane region" description="Helical" evidence="6">
    <location>
        <begin position="433"/>
        <end position="453"/>
    </location>
</feature>
<dbReference type="PANTHER" id="PTHR30572">
    <property type="entry name" value="MEMBRANE COMPONENT OF TRANSPORTER-RELATED"/>
    <property type="match status" value="1"/>
</dbReference>